<gene>
    <name evidence="2" type="ORF">K8V32_01295</name>
</gene>
<organism evidence="2 3">
    <name type="scientific">Enteractinococcus helveticum</name>
    <dbReference type="NCBI Taxonomy" id="1837282"/>
    <lineage>
        <taxon>Bacteria</taxon>
        <taxon>Bacillati</taxon>
        <taxon>Actinomycetota</taxon>
        <taxon>Actinomycetes</taxon>
        <taxon>Micrococcales</taxon>
        <taxon>Micrococcaceae</taxon>
    </lineage>
</organism>
<keyword evidence="1 2" id="KW-0808">Transferase</keyword>
<evidence type="ECO:0000256" key="1">
    <source>
        <dbReference type="ARBA" id="ARBA00022679"/>
    </source>
</evidence>
<dbReference type="SUPFAM" id="SSF89796">
    <property type="entry name" value="CoA-transferase family III (CaiB/BaiF)"/>
    <property type="match status" value="1"/>
</dbReference>
<dbReference type="Gene3D" id="3.30.1540.10">
    <property type="entry name" value="formyl-coa transferase, domain 3"/>
    <property type="match status" value="1"/>
</dbReference>
<comment type="caution">
    <text evidence="2">The sequence shown here is derived from an EMBL/GenBank/DDBJ whole genome shotgun (WGS) entry which is preliminary data.</text>
</comment>
<evidence type="ECO:0000313" key="2">
    <source>
        <dbReference type="EMBL" id="HJF13426.1"/>
    </source>
</evidence>
<dbReference type="GO" id="GO:0008410">
    <property type="term" value="F:CoA-transferase activity"/>
    <property type="evidence" value="ECO:0007669"/>
    <property type="project" value="TreeGrafter"/>
</dbReference>
<dbReference type="RefSeq" id="WP_303901685.1">
    <property type="nucleotide sequence ID" value="NZ_DYXC01000023.1"/>
</dbReference>
<dbReference type="EMBL" id="DYXC01000023">
    <property type="protein sequence ID" value="HJF13426.1"/>
    <property type="molecule type" value="Genomic_DNA"/>
</dbReference>
<dbReference type="PANTHER" id="PTHR48207">
    <property type="entry name" value="SUCCINATE--HYDROXYMETHYLGLUTARATE COA-TRANSFERASE"/>
    <property type="match status" value="1"/>
</dbReference>
<dbReference type="Proteomes" id="UP000703315">
    <property type="component" value="Unassembled WGS sequence"/>
</dbReference>
<reference evidence="2" key="1">
    <citation type="journal article" date="2021" name="PeerJ">
        <title>Extensive microbial diversity within the chicken gut microbiome revealed by metagenomics and culture.</title>
        <authorList>
            <person name="Gilroy R."/>
            <person name="Ravi A."/>
            <person name="Getino M."/>
            <person name="Pursley I."/>
            <person name="Horton D.L."/>
            <person name="Alikhan N.F."/>
            <person name="Baker D."/>
            <person name="Gharbi K."/>
            <person name="Hall N."/>
            <person name="Watson M."/>
            <person name="Adriaenssens E.M."/>
            <person name="Foster-Nyarko E."/>
            <person name="Jarju S."/>
            <person name="Secka A."/>
            <person name="Antonio M."/>
            <person name="Oren A."/>
            <person name="Chaudhuri R.R."/>
            <person name="La Ragione R."/>
            <person name="Hildebrand F."/>
            <person name="Pallen M.J."/>
        </authorList>
    </citation>
    <scope>NUCLEOTIDE SEQUENCE</scope>
    <source>
        <strain evidence="2">ChiHjej13B12-14962</strain>
    </source>
</reference>
<dbReference type="InterPro" id="IPR050483">
    <property type="entry name" value="CoA-transferase_III_domain"/>
</dbReference>
<dbReference type="InterPro" id="IPR003673">
    <property type="entry name" value="CoA-Trfase_fam_III"/>
</dbReference>
<dbReference type="Gene3D" id="3.40.50.10540">
    <property type="entry name" value="Crotonobetainyl-coa:carnitine coa-transferase, domain 1"/>
    <property type="match status" value="1"/>
</dbReference>
<accession>A0A921FL12</accession>
<name>A0A921FL12_9MICC</name>
<reference evidence="2" key="2">
    <citation type="submission" date="2021-09" db="EMBL/GenBank/DDBJ databases">
        <authorList>
            <person name="Gilroy R."/>
        </authorList>
    </citation>
    <scope>NUCLEOTIDE SEQUENCE</scope>
    <source>
        <strain evidence="2">ChiHjej13B12-14962</strain>
    </source>
</reference>
<dbReference type="PANTHER" id="PTHR48207:SF3">
    <property type="entry name" value="SUCCINATE--HYDROXYMETHYLGLUTARATE COA-TRANSFERASE"/>
    <property type="match status" value="1"/>
</dbReference>
<dbReference type="AlphaFoldDB" id="A0A921FL12"/>
<dbReference type="InterPro" id="IPR044855">
    <property type="entry name" value="CoA-Trfase_III_dom3_sf"/>
</dbReference>
<dbReference type="Pfam" id="PF02515">
    <property type="entry name" value="CoA_transf_3"/>
    <property type="match status" value="1"/>
</dbReference>
<sequence>MTMTPGSSSRGVLDGIVVADFSRVLAGPYATMLLADMGATVIKVESPTGDDTRAWQPPVRDDQATYFLSVNRNKHAIALDLKNDDDLATAHKLLAKADVFIENWKPGGLKKFGMDPAAVAQRYPHLVHASITGFGTKGGAHLPGYDLLAQAASGLMDITGEPDAAGQKAGVAIFDVVTGLHATVGILGALQERQHSGQGQHIAVNLMSSALSGLVNQTSAYVAGGVVPKRMGNDHPSLAPYGPFAAADQSLIIAVGNDGQFRRLAEALGVPELADDERYATNPARNAHREQLRTELEARLQHKTASVWVDQLRKVQIPCSEVFTIAQGVQFADDIGLEPVQPAGAEQVPTVKHPIDYSRSKITYDKAPPALNADEAAIRYWLNTPDDDSVRLLESNVSNYEKSTS</sequence>
<dbReference type="InterPro" id="IPR023606">
    <property type="entry name" value="CoA-Trfase_III_dom_1_sf"/>
</dbReference>
<proteinExistence type="predicted"/>
<evidence type="ECO:0000313" key="3">
    <source>
        <dbReference type="Proteomes" id="UP000703315"/>
    </source>
</evidence>
<protein>
    <submittedName>
        <fullName evidence="2">CoA transferase</fullName>
    </submittedName>
</protein>